<dbReference type="AlphaFoldDB" id="A0A1I7ZTM9"/>
<evidence type="ECO:0000313" key="3">
    <source>
        <dbReference type="WBParaSite" id="L893_g29717.t1"/>
    </source>
</evidence>
<dbReference type="WBParaSite" id="L893_g29717.t1">
    <property type="protein sequence ID" value="L893_g29717.t1"/>
    <property type="gene ID" value="L893_g29717"/>
</dbReference>
<name>A0A1I7ZTM9_9BILA</name>
<dbReference type="Proteomes" id="UP000095287">
    <property type="component" value="Unplaced"/>
</dbReference>
<proteinExistence type="predicted"/>
<accession>A0A1I7ZTM9</accession>
<feature type="signal peptide" evidence="1">
    <location>
        <begin position="1"/>
        <end position="18"/>
    </location>
</feature>
<keyword evidence="1" id="KW-0732">Signal</keyword>
<keyword evidence="2" id="KW-1185">Reference proteome</keyword>
<protein>
    <submittedName>
        <fullName evidence="3">Chitin-binding type-2 domain-containing protein</fullName>
    </submittedName>
</protein>
<organism evidence="2 3">
    <name type="scientific">Steinernema glaseri</name>
    <dbReference type="NCBI Taxonomy" id="37863"/>
    <lineage>
        <taxon>Eukaryota</taxon>
        <taxon>Metazoa</taxon>
        <taxon>Ecdysozoa</taxon>
        <taxon>Nematoda</taxon>
        <taxon>Chromadorea</taxon>
        <taxon>Rhabditida</taxon>
        <taxon>Tylenchina</taxon>
        <taxon>Panagrolaimomorpha</taxon>
        <taxon>Strongyloidoidea</taxon>
        <taxon>Steinernematidae</taxon>
        <taxon>Steinernema</taxon>
    </lineage>
</organism>
<sequence>MLLKIVFFAAFSCTVVSATELSAEAFASEESDLCSNGNRPFQFENGTALLCADDNDANCGPPFECDRSTKYCCPRTMISEPILNYTYFESEEDHETFCGVEGRLVKENGSRLVNCELDSECLPPSWSFLIDRYQCCEPDNGISRSL</sequence>
<feature type="chain" id="PRO_5009313916" evidence="1">
    <location>
        <begin position="19"/>
        <end position="146"/>
    </location>
</feature>
<evidence type="ECO:0000256" key="1">
    <source>
        <dbReference type="SAM" id="SignalP"/>
    </source>
</evidence>
<evidence type="ECO:0000313" key="2">
    <source>
        <dbReference type="Proteomes" id="UP000095287"/>
    </source>
</evidence>
<reference evidence="3" key="1">
    <citation type="submission" date="2016-11" db="UniProtKB">
        <authorList>
            <consortium name="WormBaseParasite"/>
        </authorList>
    </citation>
    <scope>IDENTIFICATION</scope>
</reference>